<dbReference type="Gene3D" id="3.90.226.10">
    <property type="entry name" value="2-enoyl-CoA Hydratase, Chain A, domain 1"/>
    <property type="match status" value="1"/>
</dbReference>
<evidence type="ECO:0000313" key="4">
    <source>
        <dbReference type="Proteomes" id="UP000318186"/>
    </source>
</evidence>
<proteinExistence type="inferred from homology"/>
<dbReference type="Proteomes" id="UP000318186">
    <property type="component" value="Unassembled WGS sequence"/>
</dbReference>
<dbReference type="PANTHER" id="PTHR42964:SF1">
    <property type="entry name" value="POLYKETIDE BIOSYNTHESIS ENOYL-COA HYDRATASE PKSH-RELATED"/>
    <property type="match status" value="1"/>
</dbReference>
<dbReference type="InterPro" id="IPR051683">
    <property type="entry name" value="Enoyl-CoA_Hydratase/Isomerase"/>
</dbReference>
<dbReference type="InterPro" id="IPR029045">
    <property type="entry name" value="ClpP/crotonase-like_dom_sf"/>
</dbReference>
<dbReference type="GO" id="GO:0003824">
    <property type="term" value="F:catalytic activity"/>
    <property type="evidence" value="ECO:0007669"/>
    <property type="project" value="InterPro"/>
</dbReference>
<evidence type="ECO:0000256" key="1">
    <source>
        <dbReference type="ARBA" id="ARBA00005254"/>
    </source>
</evidence>
<dbReference type="InterPro" id="IPR001753">
    <property type="entry name" value="Enoyl-CoA_hydra/iso"/>
</dbReference>
<organism evidence="3 4">
    <name type="scientific">Streptomyces brevispora</name>
    <dbReference type="NCBI Taxonomy" id="887462"/>
    <lineage>
        <taxon>Bacteria</taxon>
        <taxon>Bacillati</taxon>
        <taxon>Actinomycetota</taxon>
        <taxon>Actinomycetes</taxon>
        <taxon>Kitasatosporales</taxon>
        <taxon>Streptomycetaceae</taxon>
        <taxon>Streptomyces</taxon>
    </lineage>
</organism>
<accession>A0A561V3Y7</accession>
<dbReference type="InterPro" id="IPR018376">
    <property type="entry name" value="Enoyl-CoA_hyd/isom_CS"/>
</dbReference>
<sequence length="265" mass="28805">MTETTGTLPRPSRKAIGIEQDGPVLHVRLNPWEQDDVLGIAVLDDLLLLLDDLHERPDIRILTLSSLGTDFCLGADRNEYQEALAADPTGVGLRRIADKAHRLCQALENTQAVTIARLHGRVVGAGLALASFCDLRAGADTCRFRMPEVGIGLPPAWGGAMGRLVSEAGAARIRELMLTCDVFDADTAHRLGLLHKTAPLDRLDEVIGAWTRPLVRRSPEALVLTKRMLAGYARADRTADVSLLDSHLLTAHINQQRGPDPTATR</sequence>
<name>A0A561V3Y7_9ACTN</name>
<dbReference type="PANTHER" id="PTHR42964">
    <property type="entry name" value="ENOYL-COA HYDRATASE"/>
    <property type="match status" value="1"/>
</dbReference>
<dbReference type="EMBL" id="VIWW01000001">
    <property type="protein sequence ID" value="TWG06322.1"/>
    <property type="molecule type" value="Genomic_DNA"/>
</dbReference>
<dbReference type="AlphaFoldDB" id="A0A561V3Y7"/>
<protein>
    <submittedName>
        <fullName evidence="3">Methylglutaconyl-CoA hydratase</fullName>
    </submittedName>
</protein>
<dbReference type="RefSeq" id="WP_145766122.1">
    <property type="nucleotide sequence ID" value="NZ_JBHJUX010000071.1"/>
</dbReference>
<dbReference type="Pfam" id="PF00378">
    <property type="entry name" value="ECH_1"/>
    <property type="match status" value="1"/>
</dbReference>
<dbReference type="CDD" id="cd06558">
    <property type="entry name" value="crotonase-like"/>
    <property type="match status" value="1"/>
</dbReference>
<evidence type="ECO:0000313" key="3">
    <source>
        <dbReference type="EMBL" id="TWG06322.1"/>
    </source>
</evidence>
<dbReference type="SUPFAM" id="SSF52096">
    <property type="entry name" value="ClpP/crotonase"/>
    <property type="match status" value="1"/>
</dbReference>
<reference evidence="3 4" key="1">
    <citation type="submission" date="2019-06" db="EMBL/GenBank/DDBJ databases">
        <title>Sequencing the genomes of 1000 actinobacteria strains.</title>
        <authorList>
            <person name="Klenk H.-P."/>
        </authorList>
    </citation>
    <scope>NUCLEOTIDE SEQUENCE [LARGE SCALE GENOMIC DNA]</scope>
    <source>
        <strain evidence="3 4">DSM 42059</strain>
    </source>
</reference>
<comment type="caution">
    <text evidence="3">The sequence shown here is derived from an EMBL/GenBank/DDBJ whole genome shotgun (WGS) entry which is preliminary data.</text>
</comment>
<comment type="similarity">
    <text evidence="1 2">Belongs to the enoyl-CoA hydratase/isomerase family.</text>
</comment>
<evidence type="ECO:0000256" key="2">
    <source>
        <dbReference type="RuleBase" id="RU003707"/>
    </source>
</evidence>
<gene>
    <name evidence="3" type="ORF">FHX80_114817</name>
</gene>
<dbReference type="OrthoDB" id="5183239at2"/>
<dbReference type="PROSITE" id="PS00166">
    <property type="entry name" value="ENOYL_COA_HYDRATASE"/>
    <property type="match status" value="1"/>
</dbReference>